<proteinExistence type="predicted"/>
<sequence>MPLAPPPPPKAAKPSKSIFDPFNSSATGHQRAENRLGGSTSWRDSRSLKLREQFTSGAGGGKRVSDTVGAGSLDFGVDGRTESGGWEKGAKGLRSGGQMSLWESTGGVKVEKDTERSAKRAKVEWKEGKPTKVVNPWTPFRREDGKIRETSWTSHESSPSSLLSPIYPVPTSKPDATSEAVKAEEQKTVDMESPPAPPPPPQIFRNCTFYINGSTAPVISDHKLKHLLSAHGGSLSISLGRRTVTHVIIGRPNSAGGCGGGLAGSKIHKEVTRKLSRGNSVKYVSVDWVIESAKALKRLPESRFEGVRVAPKGVGNVASMLSGRKLETKVGHDDG</sequence>
<accession>A0A4U0U2D6</accession>
<feature type="region of interest" description="Disordered" evidence="1">
    <location>
        <begin position="148"/>
        <end position="200"/>
    </location>
</feature>
<evidence type="ECO:0000313" key="3">
    <source>
        <dbReference type="EMBL" id="TKA29048.1"/>
    </source>
</evidence>
<dbReference type="OrthoDB" id="427711at2759"/>
<feature type="compositionally biased region" description="Basic and acidic residues" evidence="1">
    <location>
        <begin position="181"/>
        <end position="190"/>
    </location>
</feature>
<evidence type="ECO:0000256" key="1">
    <source>
        <dbReference type="SAM" id="MobiDB-lite"/>
    </source>
</evidence>
<dbReference type="InterPro" id="IPR036420">
    <property type="entry name" value="BRCT_dom_sf"/>
</dbReference>
<dbReference type="SMART" id="SM00292">
    <property type="entry name" value="BRCT"/>
    <property type="match status" value="1"/>
</dbReference>
<name>A0A4U0U2D6_9PEZI</name>
<feature type="region of interest" description="Disordered" evidence="1">
    <location>
        <begin position="1"/>
        <end position="116"/>
    </location>
</feature>
<dbReference type="EMBL" id="NAJP01000113">
    <property type="protein sequence ID" value="TKA29048.1"/>
    <property type="molecule type" value="Genomic_DNA"/>
</dbReference>
<dbReference type="Pfam" id="PF16589">
    <property type="entry name" value="BRCT_2"/>
    <property type="match status" value="1"/>
</dbReference>
<reference evidence="3 4" key="1">
    <citation type="submission" date="2017-03" db="EMBL/GenBank/DDBJ databases">
        <title>Genomes of endolithic fungi from Antarctica.</title>
        <authorList>
            <person name="Coleine C."/>
            <person name="Masonjones S."/>
            <person name="Stajich J.E."/>
        </authorList>
    </citation>
    <scope>NUCLEOTIDE SEQUENCE [LARGE SCALE GENOMIC DNA]</scope>
    <source>
        <strain evidence="3 4">CCFEE 5311</strain>
    </source>
</reference>
<evidence type="ECO:0000259" key="2">
    <source>
        <dbReference type="PROSITE" id="PS50172"/>
    </source>
</evidence>
<gene>
    <name evidence="3" type="ORF">B0A54_16331</name>
</gene>
<protein>
    <recommendedName>
        <fullName evidence="2">BRCT domain-containing protein</fullName>
    </recommendedName>
</protein>
<feature type="domain" description="BRCT" evidence="2">
    <location>
        <begin position="199"/>
        <end position="306"/>
    </location>
</feature>
<dbReference type="PROSITE" id="PS50172">
    <property type="entry name" value="BRCT"/>
    <property type="match status" value="1"/>
</dbReference>
<dbReference type="AlphaFoldDB" id="A0A4U0U2D6"/>
<dbReference type="SUPFAM" id="SSF52113">
    <property type="entry name" value="BRCT domain"/>
    <property type="match status" value="1"/>
</dbReference>
<feature type="compositionally biased region" description="Basic and acidic residues" evidence="1">
    <location>
        <begin position="43"/>
        <end position="52"/>
    </location>
</feature>
<organism evidence="3 4">
    <name type="scientific">Friedmanniomyces endolithicus</name>
    <dbReference type="NCBI Taxonomy" id="329885"/>
    <lineage>
        <taxon>Eukaryota</taxon>
        <taxon>Fungi</taxon>
        <taxon>Dikarya</taxon>
        <taxon>Ascomycota</taxon>
        <taxon>Pezizomycotina</taxon>
        <taxon>Dothideomycetes</taxon>
        <taxon>Dothideomycetidae</taxon>
        <taxon>Mycosphaerellales</taxon>
        <taxon>Teratosphaeriaceae</taxon>
        <taxon>Friedmanniomyces</taxon>
    </lineage>
</organism>
<evidence type="ECO:0000313" key="4">
    <source>
        <dbReference type="Proteomes" id="UP000310066"/>
    </source>
</evidence>
<feature type="compositionally biased region" description="Low complexity" evidence="1">
    <location>
        <begin position="150"/>
        <end position="165"/>
    </location>
</feature>
<dbReference type="Proteomes" id="UP000310066">
    <property type="component" value="Unassembled WGS sequence"/>
</dbReference>
<dbReference type="InterPro" id="IPR001357">
    <property type="entry name" value="BRCT_dom"/>
</dbReference>
<comment type="caution">
    <text evidence="3">The sequence shown here is derived from an EMBL/GenBank/DDBJ whole genome shotgun (WGS) entry which is preliminary data.</text>
</comment>
<feature type="compositionally biased region" description="Pro residues" evidence="1">
    <location>
        <begin position="1"/>
        <end position="11"/>
    </location>
</feature>
<dbReference type="Gene3D" id="3.40.50.10190">
    <property type="entry name" value="BRCT domain"/>
    <property type="match status" value="1"/>
</dbReference>